<accession>G4TNZ5</accession>
<feature type="domain" description="CN hydrolase" evidence="2">
    <location>
        <begin position="1"/>
        <end position="270"/>
    </location>
</feature>
<dbReference type="eggNOG" id="KOG0807">
    <property type="taxonomic scope" value="Eukaryota"/>
</dbReference>
<dbReference type="FunCoup" id="G4TNZ5">
    <property type="interactions" value="63"/>
</dbReference>
<evidence type="ECO:0000313" key="4">
    <source>
        <dbReference type="Proteomes" id="UP000007148"/>
    </source>
</evidence>
<comment type="caution">
    <text evidence="3">The sequence shown here is derived from an EMBL/GenBank/DDBJ whole genome shotgun (WGS) entry which is preliminary data.</text>
</comment>
<sequence>MKIAVAQLCSTPSITHNIERCLRLIRRAAAANAKLVYLPEAADYIAPTNTVYDLAAQLPDHVFVQRIKMEARSSRIWVGVGVHERPETPLSSERRVFNTHLLIDDTGDIKGRYEKLHLFDVDLKGSGGSTFLESASTVPGRNMTPPVKTPAGQVGLLTCYDIRFAEPALLLRQRGAHILTYPSAFTIKTGKAHWETLLRARAIETQSYVLAPAQAGEHFAGRFSYGRAMIVDPWGTILAQCKEFDNSANSQPEVNSSGEEDDLAIAEIDLDYLTQVRREMPLWDQRRADVYNLSERYQA</sequence>
<keyword evidence="1" id="KW-0378">Hydrolase</keyword>
<dbReference type="OMA" id="MRVAVCQ"/>
<organism evidence="3 4">
    <name type="scientific">Serendipita indica (strain DSM 11827)</name>
    <name type="common">Root endophyte fungus</name>
    <name type="synonym">Piriformospora indica</name>
    <dbReference type="NCBI Taxonomy" id="1109443"/>
    <lineage>
        <taxon>Eukaryota</taxon>
        <taxon>Fungi</taxon>
        <taxon>Dikarya</taxon>
        <taxon>Basidiomycota</taxon>
        <taxon>Agaricomycotina</taxon>
        <taxon>Agaricomycetes</taxon>
        <taxon>Sebacinales</taxon>
        <taxon>Serendipitaceae</taxon>
        <taxon>Serendipita</taxon>
    </lineage>
</organism>
<dbReference type="InterPro" id="IPR003010">
    <property type="entry name" value="C-N_Hydrolase"/>
</dbReference>
<keyword evidence="4" id="KW-1185">Reference proteome</keyword>
<dbReference type="CDD" id="cd07572">
    <property type="entry name" value="nit"/>
    <property type="match status" value="1"/>
</dbReference>
<dbReference type="EMBL" id="CAFZ01000198">
    <property type="protein sequence ID" value="CCA73038.1"/>
    <property type="molecule type" value="Genomic_DNA"/>
</dbReference>
<dbReference type="Pfam" id="PF00795">
    <property type="entry name" value="CN_hydrolase"/>
    <property type="match status" value="1"/>
</dbReference>
<dbReference type="Gene3D" id="3.60.110.10">
    <property type="entry name" value="Carbon-nitrogen hydrolase"/>
    <property type="match status" value="1"/>
</dbReference>
<dbReference type="PROSITE" id="PS50263">
    <property type="entry name" value="CN_HYDROLASE"/>
    <property type="match status" value="1"/>
</dbReference>
<evidence type="ECO:0000313" key="3">
    <source>
        <dbReference type="EMBL" id="CCA73038.1"/>
    </source>
</evidence>
<dbReference type="InterPro" id="IPR045254">
    <property type="entry name" value="Nit1/2_C-N_Hydrolase"/>
</dbReference>
<dbReference type="PANTHER" id="PTHR23088">
    <property type="entry name" value="NITRILASE-RELATED"/>
    <property type="match status" value="1"/>
</dbReference>
<dbReference type="OrthoDB" id="10250282at2759"/>
<dbReference type="InterPro" id="IPR036526">
    <property type="entry name" value="C-N_Hydrolase_sf"/>
</dbReference>
<protein>
    <submittedName>
        <fullName evidence="3">Probable NIT2-nitrilase</fullName>
    </submittedName>
</protein>
<dbReference type="InParanoid" id="G4TNZ5"/>
<dbReference type="STRING" id="1109443.G4TNZ5"/>
<evidence type="ECO:0000256" key="1">
    <source>
        <dbReference type="ARBA" id="ARBA00022801"/>
    </source>
</evidence>
<proteinExistence type="predicted"/>
<dbReference type="HOGENOM" id="CLU_030130_1_2_1"/>
<dbReference type="AlphaFoldDB" id="G4TNZ5"/>
<reference evidence="3 4" key="1">
    <citation type="journal article" date="2011" name="PLoS Pathog.">
        <title>Endophytic Life Strategies Decoded by Genome and Transcriptome Analyses of the Mutualistic Root Symbiont Piriformospora indica.</title>
        <authorList>
            <person name="Zuccaro A."/>
            <person name="Lahrmann U."/>
            <person name="Guldener U."/>
            <person name="Langen G."/>
            <person name="Pfiffi S."/>
            <person name="Biedenkopf D."/>
            <person name="Wong P."/>
            <person name="Samans B."/>
            <person name="Grimm C."/>
            <person name="Basiewicz M."/>
            <person name="Murat C."/>
            <person name="Martin F."/>
            <person name="Kogel K.H."/>
        </authorList>
    </citation>
    <scope>NUCLEOTIDE SEQUENCE [LARGE SCALE GENOMIC DNA]</scope>
    <source>
        <strain evidence="3 4">DSM 11827</strain>
    </source>
</reference>
<dbReference type="SUPFAM" id="SSF56317">
    <property type="entry name" value="Carbon-nitrogen hydrolase"/>
    <property type="match status" value="1"/>
</dbReference>
<gene>
    <name evidence="3" type="ORF">PIIN_06993</name>
</gene>
<name>G4TNZ5_SERID</name>
<evidence type="ECO:0000259" key="2">
    <source>
        <dbReference type="PROSITE" id="PS50263"/>
    </source>
</evidence>
<dbReference type="PANTHER" id="PTHR23088:SF27">
    <property type="entry name" value="DEAMINATED GLUTATHIONE AMIDASE"/>
    <property type="match status" value="1"/>
</dbReference>
<dbReference type="Proteomes" id="UP000007148">
    <property type="component" value="Unassembled WGS sequence"/>
</dbReference>
<dbReference type="GO" id="GO:0016811">
    <property type="term" value="F:hydrolase activity, acting on carbon-nitrogen (but not peptide) bonds, in linear amides"/>
    <property type="evidence" value="ECO:0007669"/>
    <property type="project" value="InterPro"/>
</dbReference>